<dbReference type="Gene3D" id="1.20.1250.20">
    <property type="entry name" value="MFS general substrate transporter like domains"/>
    <property type="match status" value="1"/>
</dbReference>
<dbReference type="KEGG" id="nah:F5544_22175"/>
<keyword evidence="8" id="KW-1185">Reference proteome</keyword>
<evidence type="ECO:0000256" key="4">
    <source>
        <dbReference type="ARBA" id="ARBA00022989"/>
    </source>
</evidence>
<evidence type="ECO:0000256" key="2">
    <source>
        <dbReference type="ARBA" id="ARBA00022475"/>
    </source>
</evidence>
<organism evidence="7 8">
    <name type="scientific">Nocardia arthritidis</name>
    <dbReference type="NCBI Taxonomy" id="228602"/>
    <lineage>
        <taxon>Bacteria</taxon>
        <taxon>Bacillati</taxon>
        <taxon>Actinomycetota</taxon>
        <taxon>Actinomycetes</taxon>
        <taxon>Mycobacteriales</taxon>
        <taxon>Nocardiaceae</taxon>
        <taxon>Nocardia</taxon>
    </lineage>
</organism>
<feature type="transmembrane region" description="Helical" evidence="6">
    <location>
        <begin position="270"/>
        <end position="290"/>
    </location>
</feature>
<keyword evidence="5 6" id="KW-0472">Membrane</keyword>
<feature type="transmembrane region" description="Helical" evidence="6">
    <location>
        <begin position="297"/>
        <end position="316"/>
    </location>
</feature>
<dbReference type="PANTHER" id="PTHR23513">
    <property type="entry name" value="INTEGRAL MEMBRANE EFFLUX PROTEIN-RELATED"/>
    <property type="match status" value="1"/>
</dbReference>
<dbReference type="InterPro" id="IPR011701">
    <property type="entry name" value="MFS"/>
</dbReference>
<feature type="transmembrane region" description="Helical" evidence="6">
    <location>
        <begin position="389"/>
        <end position="407"/>
    </location>
</feature>
<sequence>MFAKRWCVGLPGRQHRGVHDTSTRRLTPLFHQFLLIRLISLLGSAMTPVALALAVLAASGRLGDLGSVLTAQLVPHVVLLLVGGAVADRFPRRMVLIAANLGAGLTQAAVAAVLLSGHYSLPVVVGLELVNGAFDAFAAPALRGIVPELVPAAALQRANSLLGGVKSATKILGPTMAGILVATVGGGWAIAVDALTFVIAAVLLSRLPLRTSIAAKTGGLVASLRDGWRAFRGIRWVWLTTLSFCLINLFATGVWQIVGPALTRHREGPAAWGLVLGVRAVGLVVMSALMYRYAPRYLLRAGQLVGAFGGTALVALGCGAGLPWLLVCAFVAGMGFTAVGTAWEVSAQQHVPRHLLSRVGAYSDLLSFAAVPVGQLLAAPAVGRWGAEYVALCGGIGFAVAALFPLVSSAVRDLRNDVAIHPR</sequence>
<dbReference type="GO" id="GO:0005886">
    <property type="term" value="C:plasma membrane"/>
    <property type="evidence" value="ECO:0007669"/>
    <property type="project" value="UniProtKB-SubCell"/>
</dbReference>
<protein>
    <submittedName>
        <fullName evidence="7">MFS transporter</fullName>
    </submittedName>
</protein>
<comment type="subcellular location">
    <subcellularLocation>
        <location evidence="1">Cell membrane</location>
        <topology evidence="1">Multi-pass membrane protein</topology>
    </subcellularLocation>
</comment>
<feature type="transmembrane region" description="Helical" evidence="6">
    <location>
        <begin position="65"/>
        <end position="87"/>
    </location>
</feature>
<dbReference type="EMBL" id="CP046172">
    <property type="protein sequence ID" value="QIS12297.1"/>
    <property type="molecule type" value="Genomic_DNA"/>
</dbReference>
<feature type="transmembrane region" description="Helical" evidence="6">
    <location>
        <begin position="34"/>
        <end position="59"/>
    </location>
</feature>
<evidence type="ECO:0000313" key="7">
    <source>
        <dbReference type="EMBL" id="QIS12297.1"/>
    </source>
</evidence>
<keyword evidence="3 6" id="KW-0812">Transmembrane</keyword>
<dbReference type="AlphaFoldDB" id="A0A6G9YGV8"/>
<keyword evidence="4 6" id="KW-1133">Transmembrane helix</keyword>
<evidence type="ECO:0000256" key="5">
    <source>
        <dbReference type="ARBA" id="ARBA00023136"/>
    </source>
</evidence>
<evidence type="ECO:0000313" key="8">
    <source>
        <dbReference type="Proteomes" id="UP000503540"/>
    </source>
</evidence>
<dbReference type="PANTHER" id="PTHR23513:SF11">
    <property type="entry name" value="STAPHYLOFERRIN A TRANSPORTER"/>
    <property type="match status" value="1"/>
</dbReference>
<dbReference type="GO" id="GO:0022857">
    <property type="term" value="F:transmembrane transporter activity"/>
    <property type="evidence" value="ECO:0007669"/>
    <property type="project" value="InterPro"/>
</dbReference>
<dbReference type="CDD" id="cd06173">
    <property type="entry name" value="MFS_MefA_like"/>
    <property type="match status" value="1"/>
</dbReference>
<dbReference type="SUPFAM" id="SSF103473">
    <property type="entry name" value="MFS general substrate transporter"/>
    <property type="match status" value="1"/>
</dbReference>
<proteinExistence type="predicted"/>
<gene>
    <name evidence="7" type="ORF">F5544_22175</name>
</gene>
<keyword evidence="2" id="KW-1003">Cell membrane</keyword>
<evidence type="ECO:0000256" key="3">
    <source>
        <dbReference type="ARBA" id="ARBA00022692"/>
    </source>
</evidence>
<dbReference type="Pfam" id="PF07690">
    <property type="entry name" value="MFS_1"/>
    <property type="match status" value="1"/>
</dbReference>
<feature type="transmembrane region" description="Helical" evidence="6">
    <location>
        <begin position="236"/>
        <end position="258"/>
    </location>
</feature>
<dbReference type="Proteomes" id="UP000503540">
    <property type="component" value="Chromosome"/>
</dbReference>
<evidence type="ECO:0000256" key="1">
    <source>
        <dbReference type="ARBA" id="ARBA00004651"/>
    </source>
</evidence>
<accession>A0A6G9YGV8</accession>
<reference evidence="7 8" key="1">
    <citation type="journal article" date="2019" name="ACS Chem. Biol.">
        <title>Identification and Mobilization of a Cryptic Antibiotic Biosynthesis Gene Locus from a Human-Pathogenic Nocardia Isolate.</title>
        <authorList>
            <person name="Herisse M."/>
            <person name="Ishida K."/>
            <person name="Porter J.L."/>
            <person name="Howden B."/>
            <person name="Hertweck C."/>
            <person name="Stinear T.P."/>
            <person name="Pidot S.J."/>
        </authorList>
    </citation>
    <scope>NUCLEOTIDE SEQUENCE [LARGE SCALE GENOMIC DNA]</scope>
    <source>
        <strain evidence="7 8">AUSMDU00012717</strain>
    </source>
</reference>
<dbReference type="InterPro" id="IPR036259">
    <property type="entry name" value="MFS_trans_sf"/>
</dbReference>
<evidence type="ECO:0000256" key="6">
    <source>
        <dbReference type="SAM" id="Phobius"/>
    </source>
</evidence>
<feature type="transmembrane region" description="Helical" evidence="6">
    <location>
        <begin position="179"/>
        <end position="204"/>
    </location>
</feature>
<name>A0A6G9YGV8_9NOCA</name>
<feature type="transmembrane region" description="Helical" evidence="6">
    <location>
        <begin position="94"/>
        <end position="115"/>
    </location>
</feature>